<dbReference type="SUPFAM" id="SSF47413">
    <property type="entry name" value="lambda repressor-like DNA-binding domains"/>
    <property type="match status" value="1"/>
</dbReference>
<organism evidence="5 8">
    <name type="scientific">Mediterraneibacter gnavus</name>
    <name type="common">Ruminococcus gnavus</name>
    <dbReference type="NCBI Taxonomy" id="33038"/>
    <lineage>
        <taxon>Bacteria</taxon>
        <taxon>Bacillati</taxon>
        <taxon>Bacillota</taxon>
        <taxon>Clostridia</taxon>
        <taxon>Lachnospirales</taxon>
        <taxon>Lachnospiraceae</taxon>
        <taxon>Mediterraneibacter</taxon>
    </lineage>
</organism>
<dbReference type="RefSeq" id="WP_064786012.1">
    <property type="nucleotide sequence ID" value="NZ_BAABSA010000031.1"/>
</dbReference>
<dbReference type="EMBL" id="JAAIRM010000011">
    <property type="protein sequence ID" value="NSI19278.1"/>
    <property type="molecule type" value="Genomic_DNA"/>
</dbReference>
<reference evidence="4" key="2">
    <citation type="journal article" date="2020" name="Cell Host Microbe">
        <title>Functional and Genomic Variation between Human-Derived Isolates of Lachnospiraceae Reveals Inter- and Intra-Species Diversity.</title>
        <authorList>
            <person name="Sorbara M.T."/>
            <person name="Littmann E.R."/>
            <person name="Fontana E."/>
            <person name="Moody T.U."/>
            <person name="Kohout C.E."/>
            <person name="Gjonbalaj M."/>
            <person name="Eaton V."/>
            <person name="Seok R."/>
            <person name="Leiner I.M."/>
            <person name="Pamer E.G."/>
        </authorList>
    </citation>
    <scope>NUCLEOTIDE SEQUENCE</scope>
    <source>
        <strain evidence="4">MSK.22.53</strain>
    </source>
</reference>
<dbReference type="EMBL" id="JAJBNC010000001">
    <property type="protein sequence ID" value="MCB5492312.1"/>
    <property type="molecule type" value="Genomic_DNA"/>
</dbReference>
<dbReference type="InterPro" id="IPR008538">
    <property type="entry name" value="Uma2"/>
</dbReference>
<evidence type="ECO:0000313" key="4">
    <source>
        <dbReference type="EMBL" id="NSI19278.1"/>
    </source>
</evidence>
<evidence type="ECO:0000313" key="9">
    <source>
        <dbReference type="Proteomes" id="UP000283992"/>
    </source>
</evidence>
<dbReference type="GO" id="GO:0003677">
    <property type="term" value="F:DNA binding"/>
    <property type="evidence" value="ECO:0007669"/>
    <property type="project" value="UniProtKB-KW"/>
</dbReference>
<dbReference type="Pfam" id="PF05685">
    <property type="entry name" value="Uma2"/>
    <property type="match status" value="1"/>
</dbReference>
<dbReference type="Proteomes" id="UP000286137">
    <property type="component" value="Unassembled WGS sequence"/>
</dbReference>
<keyword evidence="2" id="KW-0540">Nuclease</keyword>
<dbReference type="Gene3D" id="1.10.260.40">
    <property type="entry name" value="lambda repressor-like DNA-binding domains"/>
    <property type="match status" value="1"/>
</dbReference>
<dbReference type="Proteomes" id="UP001297422">
    <property type="component" value="Unassembled WGS sequence"/>
</dbReference>
<dbReference type="Pfam" id="PF01381">
    <property type="entry name" value="HTH_3"/>
    <property type="match status" value="1"/>
</dbReference>
<reference evidence="2" key="4">
    <citation type="submission" date="2021-10" db="EMBL/GenBank/DDBJ databases">
        <title>Collection of gut derived symbiotic bacterial strains cultured from healthy donors.</title>
        <authorList>
            <person name="Lin H."/>
            <person name="Littmann E."/>
            <person name="Claire K."/>
            <person name="Pamer E."/>
        </authorList>
    </citation>
    <scope>NUCLEOTIDE SEQUENCE</scope>
    <source>
        <strain evidence="3">MSK.23.18</strain>
        <strain evidence="2">MSK.23.4</strain>
    </source>
</reference>
<protein>
    <submittedName>
        <fullName evidence="5">DNA-binding protein</fullName>
    </submittedName>
    <submittedName>
        <fullName evidence="2">Uma2 family endonuclease</fullName>
    </submittedName>
</protein>
<dbReference type="Proteomes" id="UP001296643">
    <property type="component" value="Unassembled WGS sequence"/>
</dbReference>
<dbReference type="CDD" id="cd06260">
    <property type="entry name" value="DUF820-like"/>
    <property type="match status" value="1"/>
</dbReference>
<reference evidence="4" key="3">
    <citation type="submission" date="2020-02" db="EMBL/GenBank/DDBJ databases">
        <authorList>
            <person name="Littmann E."/>
            <person name="Sorbara M."/>
        </authorList>
    </citation>
    <scope>NUCLEOTIDE SEQUENCE</scope>
    <source>
        <strain evidence="4">MSK.22.53</strain>
    </source>
</reference>
<dbReference type="SUPFAM" id="SSF52980">
    <property type="entry name" value="Restriction endonuclease-like"/>
    <property type="match status" value="1"/>
</dbReference>
<evidence type="ECO:0000313" key="5">
    <source>
        <dbReference type="EMBL" id="RGM24180.1"/>
    </source>
</evidence>
<dbReference type="PROSITE" id="PS50943">
    <property type="entry name" value="HTH_CROC1"/>
    <property type="match status" value="1"/>
</dbReference>
<dbReference type="CDD" id="cd00093">
    <property type="entry name" value="HTH_XRE"/>
    <property type="match status" value="1"/>
</dbReference>
<dbReference type="EMBL" id="QRLN01000002">
    <property type="protein sequence ID" value="RHJ15572.1"/>
    <property type="molecule type" value="Genomic_DNA"/>
</dbReference>
<dbReference type="Proteomes" id="UP000283992">
    <property type="component" value="Unassembled WGS sequence"/>
</dbReference>
<dbReference type="PANTHER" id="PTHR36558:SF1">
    <property type="entry name" value="RESTRICTION ENDONUCLEASE DOMAIN-CONTAINING PROTEIN-RELATED"/>
    <property type="match status" value="1"/>
</dbReference>
<comment type="caution">
    <text evidence="5">The sequence shown here is derived from an EMBL/GenBank/DDBJ whole genome shotgun (WGS) entry which is preliminary data.</text>
</comment>
<feature type="domain" description="HTH cro/C1-type" evidence="1">
    <location>
        <begin position="6"/>
        <end position="61"/>
    </location>
</feature>
<dbReference type="EMBL" id="QSSX01000008">
    <property type="protein sequence ID" value="RGM24180.1"/>
    <property type="molecule type" value="Genomic_DNA"/>
</dbReference>
<dbReference type="InterPro" id="IPR010982">
    <property type="entry name" value="Lambda_DNA-bd_dom_sf"/>
</dbReference>
<dbReference type="Proteomes" id="UP001297370">
    <property type="component" value="Unassembled WGS sequence"/>
</dbReference>
<evidence type="ECO:0000313" key="6">
    <source>
        <dbReference type="EMBL" id="RGQ70873.1"/>
    </source>
</evidence>
<keyword evidence="2" id="KW-0378">Hydrolase</keyword>
<sequence>MTVEQMKQKKQQLGYSCEQLSELSGISLEIIQNIFSGNEKEWSLDVLQQLEKIFKENVIDSNTISASLVCESKMEYGVSKKSRECTLEDYYQLPDERRAELIDGVIYDMSAPTIIHQKISLEISVRLHAFISQKKGACMVFSAPVDVQLDCDEKTMVQPDVLVVCDREKIVPTHVYGAPDLIMEILSPATRKIDMNIKHSKYAAAGVREYWLIDPDKKKIVVYDLENEELPVVYGFENRVPVGIFQGECEIDFSEIYESVKFLYQE</sequence>
<dbReference type="Gene3D" id="3.90.1570.10">
    <property type="entry name" value="tt1808, chain A"/>
    <property type="match status" value="1"/>
</dbReference>
<dbReference type="AlphaFoldDB" id="A0A396GFZ1"/>
<dbReference type="InterPro" id="IPR011335">
    <property type="entry name" value="Restrct_endonuc-II-like"/>
</dbReference>
<dbReference type="Proteomes" id="UP000260808">
    <property type="component" value="Unassembled WGS sequence"/>
</dbReference>
<keyword evidence="5" id="KW-0238">DNA-binding</keyword>
<evidence type="ECO:0000313" key="3">
    <source>
        <dbReference type="EMBL" id="MCB5618443.1"/>
    </source>
</evidence>
<dbReference type="GO" id="GO:0004519">
    <property type="term" value="F:endonuclease activity"/>
    <property type="evidence" value="ECO:0007669"/>
    <property type="project" value="UniProtKB-KW"/>
</dbReference>
<proteinExistence type="predicted"/>
<accession>A0A396GFZ1</accession>
<evidence type="ECO:0000313" key="8">
    <source>
        <dbReference type="Proteomes" id="UP000260808"/>
    </source>
</evidence>
<dbReference type="PANTHER" id="PTHR36558">
    <property type="entry name" value="GLR1098 PROTEIN"/>
    <property type="match status" value="1"/>
</dbReference>
<dbReference type="InterPro" id="IPR001387">
    <property type="entry name" value="Cro/C1-type_HTH"/>
</dbReference>
<keyword evidence="2" id="KW-0255">Endonuclease</keyword>
<gene>
    <name evidence="7" type="ORF">DW142_02540</name>
    <name evidence="6" type="ORF">DWY88_01630</name>
    <name evidence="5" type="ORF">DXC31_04910</name>
    <name evidence="4" type="ORF">G4958_07955</name>
    <name evidence="3" type="ORF">LIQ08_04605</name>
    <name evidence="2" type="ORF">LIQ10_00950</name>
</gene>
<evidence type="ECO:0000313" key="7">
    <source>
        <dbReference type="EMBL" id="RHJ15572.1"/>
    </source>
</evidence>
<dbReference type="EMBL" id="QRTJ01000002">
    <property type="protein sequence ID" value="RGQ70873.1"/>
    <property type="molecule type" value="Genomic_DNA"/>
</dbReference>
<dbReference type="EMBL" id="JAJBOM010000004">
    <property type="protein sequence ID" value="MCB5618443.1"/>
    <property type="molecule type" value="Genomic_DNA"/>
</dbReference>
<evidence type="ECO:0000259" key="1">
    <source>
        <dbReference type="PROSITE" id="PS50943"/>
    </source>
</evidence>
<evidence type="ECO:0000313" key="10">
    <source>
        <dbReference type="Proteomes" id="UP000286137"/>
    </source>
</evidence>
<name>A0A396GFZ1_MEDGN</name>
<evidence type="ECO:0000313" key="2">
    <source>
        <dbReference type="EMBL" id="MCB5492312.1"/>
    </source>
</evidence>
<dbReference type="InterPro" id="IPR012296">
    <property type="entry name" value="Nuclease_put_TT1808"/>
</dbReference>
<reference evidence="8 9" key="1">
    <citation type="submission" date="2018-08" db="EMBL/GenBank/DDBJ databases">
        <title>A genome reference for cultivated species of the human gut microbiota.</title>
        <authorList>
            <person name="Zou Y."/>
            <person name="Xue W."/>
            <person name="Luo G."/>
        </authorList>
    </citation>
    <scope>NUCLEOTIDE SEQUENCE [LARGE SCALE GENOMIC DNA]</scope>
    <source>
        <strain evidence="6 10">AF27-4BH</strain>
        <strain evidence="7 9">AM12-54</strain>
        <strain evidence="5 8">TF01-20-2</strain>
    </source>
</reference>